<proteinExistence type="predicted"/>
<dbReference type="RefSeq" id="WP_284100283.1">
    <property type="nucleotide sequence ID" value="NZ_JARRAF010000007.1"/>
</dbReference>
<evidence type="ECO:0000313" key="1">
    <source>
        <dbReference type="EMBL" id="MDK2123974.1"/>
    </source>
</evidence>
<dbReference type="Gene3D" id="3.40.30.10">
    <property type="entry name" value="Glutaredoxin"/>
    <property type="match status" value="1"/>
</dbReference>
<sequence>MKILLVCTKQRFGNKPSCGGRGSEVLADTLAHQITMRGLADRLVVQRFPCLGSCEEGPNVRITGGALFHHVCTEQLEQILRCALDDAASEQQDD</sequence>
<name>A0ABT7DVG0_9NEIS</name>
<comment type="caution">
    <text evidence="1">The sequence shown here is derived from an EMBL/GenBank/DDBJ whole genome shotgun (WGS) entry which is preliminary data.</text>
</comment>
<protein>
    <submittedName>
        <fullName evidence="1">(2Fe-2S) ferredoxin domain-containing protein</fullName>
    </submittedName>
</protein>
<keyword evidence="2" id="KW-1185">Reference proteome</keyword>
<dbReference type="SUPFAM" id="SSF52833">
    <property type="entry name" value="Thioredoxin-like"/>
    <property type="match status" value="1"/>
</dbReference>
<organism evidence="1 2">
    <name type="scientific">Parachitinimonas caeni</name>
    <dbReference type="NCBI Taxonomy" id="3031301"/>
    <lineage>
        <taxon>Bacteria</taxon>
        <taxon>Pseudomonadati</taxon>
        <taxon>Pseudomonadota</taxon>
        <taxon>Betaproteobacteria</taxon>
        <taxon>Neisseriales</taxon>
        <taxon>Chitinibacteraceae</taxon>
        <taxon>Parachitinimonas</taxon>
    </lineage>
</organism>
<accession>A0ABT7DVG0</accession>
<evidence type="ECO:0000313" key="2">
    <source>
        <dbReference type="Proteomes" id="UP001172778"/>
    </source>
</evidence>
<dbReference type="Proteomes" id="UP001172778">
    <property type="component" value="Unassembled WGS sequence"/>
</dbReference>
<dbReference type="EMBL" id="JARRAF010000007">
    <property type="protein sequence ID" value="MDK2123974.1"/>
    <property type="molecule type" value="Genomic_DNA"/>
</dbReference>
<dbReference type="InterPro" id="IPR036249">
    <property type="entry name" value="Thioredoxin-like_sf"/>
</dbReference>
<gene>
    <name evidence="1" type="ORF">PZA18_07935</name>
</gene>
<reference evidence="1" key="1">
    <citation type="submission" date="2023-03" db="EMBL/GenBank/DDBJ databases">
        <title>Chitinimonas shenzhenensis gen. nov., sp. nov., a novel member of family Burkholderiaceae isolated from activated sludge collected in Shen Zhen, China.</title>
        <authorList>
            <person name="Wang X."/>
        </authorList>
    </citation>
    <scope>NUCLEOTIDE SEQUENCE</scope>
    <source>
        <strain evidence="1">DQS-5</strain>
    </source>
</reference>
<dbReference type="CDD" id="cd02980">
    <property type="entry name" value="TRX_Fd_family"/>
    <property type="match status" value="1"/>
</dbReference>